<feature type="region of interest" description="Disordered" evidence="1">
    <location>
        <begin position="71"/>
        <end position="106"/>
    </location>
</feature>
<organism evidence="2 3">
    <name type="scientific">Plakobranchus ocellatus</name>
    <dbReference type="NCBI Taxonomy" id="259542"/>
    <lineage>
        <taxon>Eukaryota</taxon>
        <taxon>Metazoa</taxon>
        <taxon>Spiralia</taxon>
        <taxon>Lophotrochozoa</taxon>
        <taxon>Mollusca</taxon>
        <taxon>Gastropoda</taxon>
        <taxon>Heterobranchia</taxon>
        <taxon>Euthyneura</taxon>
        <taxon>Panpulmonata</taxon>
        <taxon>Sacoglossa</taxon>
        <taxon>Placobranchoidea</taxon>
        <taxon>Plakobranchidae</taxon>
        <taxon>Plakobranchus</taxon>
    </lineage>
</organism>
<accession>A0AAV4B3Y9</accession>
<proteinExistence type="predicted"/>
<dbReference type="Proteomes" id="UP000735302">
    <property type="component" value="Unassembled WGS sequence"/>
</dbReference>
<reference evidence="2 3" key="1">
    <citation type="journal article" date="2021" name="Elife">
        <title>Chloroplast acquisition without the gene transfer in kleptoplastic sea slugs, Plakobranchus ocellatus.</title>
        <authorList>
            <person name="Maeda T."/>
            <person name="Takahashi S."/>
            <person name="Yoshida T."/>
            <person name="Shimamura S."/>
            <person name="Takaki Y."/>
            <person name="Nagai Y."/>
            <person name="Toyoda A."/>
            <person name="Suzuki Y."/>
            <person name="Arimoto A."/>
            <person name="Ishii H."/>
            <person name="Satoh N."/>
            <person name="Nishiyama T."/>
            <person name="Hasebe M."/>
            <person name="Maruyama T."/>
            <person name="Minagawa J."/>
            <person name="Obokata J."/>
            <person name="Shigenobu S."/>
        </authorList>
    </citation>
    <scope>NUCLEOTIDE SEQUENCE [LARGE SCALE GENOMIC DNA]</scope>
</reference>
<comment type="caution">
    <text evidence="2">The sequence shown here is derived from an EMBL/GenBank/DDBJ whole genome shotgun (WGS) entry which is preliminary data.</text>
</comment>
<evidence type="ECO:0000256" key="1">
    <source>
        <dbReference type="SAM" id="MobiDB-lite"/>
    </source>
</evidence>
<sequence>MALNHLLFLYRFSIGKASSRFFSPGFFIDCCYCLYVNYSNRSVSSSLARRCPVTEDCHRQVAAPHRTIPYRTAPHCTAPHRTAPHRSQTRDASDRKHATGNEGWTI</sequence>
<evidence type="ECO:0000313" key="2">
    <source>
        <dbReference type="EMBL" id="GFO18056.1"/>
    </source>
</evidence>
<name>A0AAV4B3Y9_9GAST</name>
<keyword evidence="3" id="KW-1185">Reference proteome</keyword>
<evidence type="ECO:0000313" key="3">
    <source>
        <dbReference type="Proteomes" id="UP000735302"/>
    </source>
</evidence>
<evidence type="ECO:0008006" key="4">
    <source>
        <dbReference type="Google" id="ProtNLM"/>
    </source>
</evidence>
<protein>
    <recommendedName>
        <fullName evidence="4">Secreted protein</fullName>
    </recommendedName>
</protein>
<feature type="compositionally biased region" description="Basic and acidic residues" evidence="1">
    <location>
        <begin position="88"/>
        <end position="99"/>
    </location>
</feature>
<dbReference type="AlphaFoldDB" id="A0AAV4B3Y9"/>
<gene>
    <name evidence="2" type="ORF">PoB_004456100</name>
</gene>
<dbReference type="EMBL" id="BLXT01004926">
    <property type="protein sequence ID" value="GFO18056.1"/>
    <property type="molecule type" value="Genomic_DNA"/>
</dbReference>